<reference evidence="1" key="1">
    <citation type="submission" date="2023-04" db="EMBL/GenBank/DDBJ databases">
        <title>Candida boidinii NBRC 1967.</title>
        <authorList>
            <person name="Ichikawa N."/>
            <person name="Sato H."/>
            <person name="Tonouchi N."/>
        </authorList>
    </citation>
    <scope>NUCLEOTIDE SEQUENCE</scope>
    <source>
        <strain evidence="1">NBRC 1967</strain>
    </source>
</reference>
<sequence length="1846" mass="204053">MTRLPHYLFDQIPNEITDASALNSQIQNTESTYTPFPAIRRKQNNSATEQKKPKVKNLSVDTKLDNTKPTSIPIKVDDKLIAGFIPSKSVNLNRSEGSSQIPHYPTTSNPINISTPPPSSSSTNASKNITSNANVLTLPETKKESSRISSSPIYSEVSEKFNTLMTKPSTFYRSMNDKYLDHNTISNYMHDSSVSSAPPNIHTSSSFTHHTDDGNKVFNNSSDANSFVYSLGQNKIPSNNPHNNLSNLRNSQSSFHSPQKIENNTQYEHNSNNFHYNPSNFHQSPSNFNTSPSASRTNANQQIYTNINNNNNNNNINSNSNNNSNNSSNNRHSGSSHTEQHPFASLLHINRNSNNTREQNSDFTEVDPLADFSFSDSINSENPDTWNLDRVIFWLQRNEFNDTWVDVFRSRNIYGSDFLNMRNRESFNDILPFLDTSDNSTVERFLELVDPKKTEGEEAQNIEGSVSLNNPYRNPDESDGESAIDDDDDDDDDDASQGSGSVKNDDGVVVNYSERSATNKFVGNTLWSHSNQVNSSSNLSPDFSGSNSLNNFSIQSSINMSLEPQSDSSVYEDARAVETNSSRNNISDNANADRVNNNSHLDFSNRGYPTHRSASDSTVPSGYPNLKEQISVIDPVKKNETVRSVSDGARIDGVEPVNNVNTRKLADAVSSKLATMGFEDKFEEDDLDDFAFDYAENGGSFSSDADYVGSTLKPVKSAATLPALSMPSEPTLRRSNGEHDMVKKRPISTIEKYSYGTSPTLQSPLVGAKSGFFRRHHKSNSSSSTLTAYDISSKKHEKNESASSKGSITENNAPKTIFNKIFGKNKVPDLSHSKENRINDSPVSPSSIVSMQDLKRSDKIQTKSQPKSADGEKKRLSMFLGYGNNSDQIGDKKKKNMEDNDLYDHEKSVSSVSSSGLKKLRNKSVSSTAVDFAQQKLKFNSSVASLSENKRNEIEIDQLYKPIPKNDTLKTYVLITTDNISFIPINIGGVFSITELKNTISSALGVRELGPKTTFHLTDYGCDPGASIDDNLLEKLRMSSFVGGSLKLFIDHYKTKFLEPSKFGSYSSTLLSINSGSSSDIPLRSTPQYMLGTSNNHDVDYVNFKDTANLIQPIIENKSKDIHKPLELTLADIKSKVPETAASKGDKLSKKSTDTDFKDSFKQSSASSKASSFSSDSTFVSSTSLEMLRKKIESPISSTDKSRVIGTSTIKVKPQSSTNSKSFSVSRPERVDSVDLKARRTAPPPPSTNPSVRRKVGTLTSGSTQSIVTNSASPQTSISQSGKLRVKGKRKPPPGSGTELSAMQTIKKSISISRKGTLRSTSSKLAPKGFDPFKENDVSFANAPELEESDDNSGSDSDDGLFAKAPKSIDSKYSSGVRTQGSQESDSSSIMEVRPTAEYLYENIEVYFPDADLDKPIIDEVVSPPVSPIAEVPRPERKGIGQKVVRSAKQNENSGGNKIHRMKSIRIIAQEARQAAKTQQSALKRDGSVNLVRRRSTKMWGQKVVEVKPGASVSKYVNKRNIKGPYKEFAWVKGELIGKGSFGAVYLALNVTAGEMIAVKQTKIATMVFNGNEGNEAKAIETFKAEIDSLKDLDHINIVQYLGFEKTKDTYSIFLEYVSGGSVSRCIRAYGIFPEDLIRYLTKQVLEGLAYIHSKGILHRDLKADNLLLEPDGVCKISDFGISKKMENIYSNNSEMSFQGTIYWMAPEVINVKEHKGYSAKVDIWSLGCVVLEMVGGKRPWHNFNAGSAIYALFSMDTYSPIADETLSLIPPKTKSFLDLCFQKDPELRPTAQELLKNEFCSKVPADFDFTKTELAKKMREDNHLEVKKAEMMRKTISKRPSNPSR</sequence>
<keyword evidence="2" id="KW-1185">Reference proteome</keyword>
<proteinExistence type="predicted"/>
<comment type="caution">
    <text evidence="1">The sequence shown here is derived from an EMBL/GenBank/DDBJ whole genome shotgun (WGS) entry which is preliminary data.</text>
</comment>
<gene>
    <name evidence="1" type="ORF">Cboi01_000026400</name>
</gene>
<accession>A0ACB5TF92</accession>
<dbReference type="EMBL" id="BSXV01000063">
    <property type="protein sequence ID" value="GME87244.1"/>
    <property type="molecule type" value="Genomic_DNA"/>
</dbReference>
<dbReference type="Proteomes" id="UP001165101">
    <property type="component" value="Unassembled WGS sequence"/>
</dbReference>
<name>A0ACB5TF92_CANBO</name>
<protein>
    <submittedName>
        <fullName evidence="1">Unnamed protein product</fullName>
    </submittedName>
</protein>
<evidence type="ECO:0000313" key="1">
    <source>
        <dbReference type="EMBL" id="GME87244.1"/>
    </source>
</evidence>
<organism evidence="1 2">
    <name type="scientific">Candida boidinii</name>
    <name type="common">Yeast</name>
    <dbReference type="NCBI Taxonomy" id="5477"/>
    <lineage>
        <taxon>Eukaryota</taxon>
        <taxon>Fungi</taxon>
        <taxon>Dikarya</taxon>
        <taxon>Ascomycota</taxon>
        <taxon>Saccharomycotina</taxon>
        <taxon>Pichiomycetes</taxon>
        <taxon>Pichiales</taxon>
        <taxon>Pichiaceae</taxon>
        <taxon>Ogataea</taxon>
        <taxon>Ogataea/Candida clade</taxon>
    </lineage>
</organism>
<evidence type="ECO:0000313" key="2">
    <source>
        <dbReference type="Proteomes" id="UP001165101"/>
    </source>
</evidence>